<organism evidence="2 3">
    <name type="scientific">Terfezia boudieri ATCC MYA-4762</name>
    <dbReference type="NCBI Taxonomy" id="1051890"/>
    <lineage>
        <taxon>Eukaryota</taxon>
        <taxon>Fungi</taxon>
        <taxon>Dikarya</taxon>
        <taxon>Ascomycota</taxon>
        <taxon>Pezizomycotina</taxon>
        <taxon>Pezizomycetes</taxon>
        <taxon>Pezizales</taxon>
        <taxon>Pezizaceae</taxon>
        <taxon>Terfezia</taxon>
    </lineage>
</organism>
<evidence type="ECO:0000256" key="1">
    <source>
        <dbReference type="SAM" id="MobiDB-lite"/>
    </source>
</evidence>
<dbReference type="EMBL" id="ML121541">
    <property type="protein sequence ID" value="RPB24581.1"/>
    <property type="molecule type" value="Genomic_DNA"/>
</dbReference>
<proteinExistence type="predicted"/>
<evidence type="ECO:0000313" key="3">
    <source>
        <dbReference type="Proteomes" id="UP000267821"/>
    </source>
</evidence>
<dbReference type="InParanoid" id="A0A3N4LVB1"/>
<dbReference type="AlphaFoldDB" id="A0A3N4LVB1"/>
<dbReference type="Proteomes" id="UP000267821">
    <property type="component" value="Unassembled WGS sequence"/>
</dbReference>
<sequence length="258" mass="29295">MSFGIGIGDLIAVTQLALKSYNAYKSAQNDVENLSYELNSLRICADNVRDIPEGRLSDSQSEKREQLLKGCYSVVEELKYLLERYQSLDSGASKGRQWTKKNRKKPNTVLEKIKWVKEDPMALRSRLVSNIVLLNSFYMDCQCTKMEEMMTIQKESQLQFQSVQHYFLRPLSQCRQDTAASFASVASFDVSAGSDHKARSPWRNFCRELHDRGVRIRPENLTEQSLAQIAEILQAGDAGSSCESTGKIREHNPTKTDP</sequence>
<evidence type="ECO:0008006" key="4">
    <source>
        <dbReference type="Google" id="ProtNLM"/>
    </source>
</evidence>
<dbReference type="STRING" id="1051890.A0A3N4LVB1"/>
<gene>
    <name evidence="2" type="ORF">L211DRAFT_177324</name>
</gene>
<keyword evidence="3" id="KW-1185">Reference proteome</keyword>
<dbReference type="OrthoDB" id="195446at2759"/>
<feature type="region of interest" description="Disordered" evidence="1">
    <location>
        <begin position="237"/>
        <end position="258"/>
    </location>
</feature>
<reference evidence="2 3" key="1">
    <citation type="journal article" date="2018" name="Nat. Ecol. Evol.">
        <title>Pezizomycetes genomes reveal the molecular basis of ectomycorrhizal truffle lifestyle.</title>
        <authorList>
            <person name="Murat C."/>
            <person name="Payen T."/>
            <person name="Noel B."/>
            <person name="Kuo A."/>
            <person name="Morin E."/>
            <person name="Chen J."/>
            <person name="Kohler A."/>
            <person name="Krizsan K."/>
            <person name="Balestrini R."/>
            <person name="Da Silva C."/>
            <person name="Montanini B."/>
            <person name="Hainaut M."/>
            <person name="Levati E."/>
            <person name="Barry K.W."/>
            <person name="Belfiori B."/>
            <person name="Cichocki N."/>
            <person name="Clum A."/>
            <person name="Dockter R.B."/>
            <person name="Fauchery L."/>
            <person name="Guy J."/>
            <person name="Iotti M."/>
            <person name="Le Tacon F."/>
            <person name="Lindquist E.A."/>
            <person name="Lipzen A."/>
            <person name="Malagnac F."/>
            <person name="Mello A."/>
            <person name="Molinier V."/>
            <person name="Miyauchi S."/>
            <person name="Poulain J."/>
            <person name="Riccioni C."/>
            <person name="Rubini A."/>
            <person name="Sitrit Y."/>
            <person name="Splivallo R."/>
            <person name="Traeger S."/>
            <person name="Wang M."/>
            <person name="Zifcakova L."/>
            <person name="Wipf D."/>
            <person name="Zambonelli A."/>
            <person name="Paolocci F."/>
            <person name="Nowrousian M."/>
            <person name="Ottonello S."/>
            <person name="Baldrian P."/>
            <person name="Spatafora J.W."/>
            <person name="Henrissat B."/>
            <person name="Nagy L.G."/>
            <person name="Aury J.M."/>
            <person name="Wincker P."/>
            <person name="Grigoriev I.V."/>
            <person name="Bonfante P."/>
            <person name="Martin F.M."/>
        </authorList>
    </citation>
    <scope>NUCLEOTIDE SEQUENCE [LARGE SCALE GENOMIC DNA]</scope>
    <source>
        <strain evidence="2 3">ATCC MYA-4762</strain>
    </source>
</reference>
<protein>
    <recommendedName>
        <fullName evidence="4">Fungal N-terminal domain-containing protein</fullName>
    </recommendedName>
</protein>
<name>A0A3N4LVB1_9PEZI</name>
<evidence type="ECO:0000313" key="2">
    <source>
        <dbReference type="EMBL" id="RPB24581.1"/>
    </source>
</evidence>
<accession>A0A3N4LVB1</accession>
<feature type="compositionally biased region" description="Basic and acidic residues" evidence="1">
    <location>
        <begin position="246"/>
        <end position="258"/>
    </location>
</feature>